<gene>
    <name evidence="1" type="primary">CEX1</name>
    <name evidence="1" type="ORF">H2198_007882</name>
</gene>
<organism evidence="1 2">
    <name type="scientific">Neophaeococcomyces mojaviensis</name>
    <dbReference type="NCBI Taxonomy" id="3383035"/>
    <lineage>
        <taxon>Eukaryota</taxon>
        <taxon>Fungi</taxon>
        <taxon>Dikarya</taxon>
        <taxon>Ascomycota</taxon>
        <taxon>Pezizomycotina</taxon>
        <taxon>Eurotiomycetes</taxon>
        <taxon>Chaetothyriomycetidae</taxon>
        <taxon>Chaetothyriales</taxon>
        <taxon>Chaetothyriales incertae sedis</taxon>
        <taxon>Neophaeococcomyces</taxon>
    </lineage>
</organism>
<dbReference type="EMBL" id="JAPDRQ010000178">
    <property type="protein sequence ID" value="KAJ9652880.1"/>
    <property type="molecule type" value="Genomic_DNA"/>
</dbReference>
<keyword evidence="2" id="KW-1185">Reference proteome</keyword>
<evidence type="ECO:0000313" key="1">
    <source>
        <dbReference type="EMBL" id="KAJ9652880.1"/>
    </source>
</evidence>
<name>A0ACC2ZYS8_9EURO</name>
<protein>
    <submittedName>
        <fullName evidence="1">Nuclear aminoacylation-dependent tRNA export pathway component</fullName>
    </submittedName>
</protein>
<comment type="caution">
    <text evidence="1">The sequence shown here is derived from an EMBL/GenBank/DDBJ whole genome shotgun (WGS) entry which is preliminary data.</text>
</comment>
<evidence type="ECO:0000313" key="2">
    <source>
        <dbReference type="Proteomes" id="UP001172386"/>
    </source>
</evidence>
<proteinExistence type="predicted"/>
<reference evidence="1" key="1">
    <citation type="submission" date="2022-10" db="EMBL/GenBank/DDBJ databases">
        <title>Culturing micro-colonial fungi from biological soil crusts in the Mojave desert and describing Neophaeococcomyces mojavensis, and introducing the new genera and species Taxawa tesnikishii.</title>
        <authorList>
            <person name="Kurbessoian T."/>
            <person name="Stajich J.E."/>
        </authorList>
    </citation>
    <scope>NUCLEOTIDE SEQUENCE</scope>
    <source>
        <strain evidence="1">JES_112</strain>
    </source>
</reference>
<accession>A0ACC2ZYS8</accession>
<sequence length="780" mass="83791">MDFLKSAVASAIAKSSSFPYTITDRVDQEGIWILNNATKKDDGSACSLFVFDIAAQRSLLPLAKNAARKLRTLRHPGVIKVLDVIENETHIYIATEKVTPLQWHTKRKSLSEGTIRWGLHSVASTLKFINNEAASVHGNVRAGSVYTSESGEWKLAGFEVLSSMNEDDAMIYTYGSLVPDSGRYAPPEVANGGWSVVKKNSLSAPDSFGLGTLIYEAFNGSFMGTDQLAQARSIPANMVQSYKRLVHTNPKLRLSAGHFVEQGKKAGGFFETPLIHITEGADSLGLKNEQERDQFLDELEGLTDDFPEDFFKMKILPELLKSVEFGGGGPKVFGAMLKIGSKMSDDEFETRLLPVILRLFASPDRAMRVCLLDHLPGMIDRIPQKDVNAKIFPAMTAGFTDTAPVVREQTVKAVLTVISKLSDRTINGELLRYLAKTANDEQPGIRTNTTICLGKIARNLGSNSRSKVLIAAFSRSLRDPFVHARNAGLMAFSATSDIFSDEDCATKILPAICLSLIDKEKFVRDTANKALDTYLTKVRAYASTMPETAAPVEAAGMTPANAVAARVGGQNDASWAGWAISSFTNKLSAAKGEMSTGVANGQALAQTRSLPGSGRATPSIVASVERPVTTRLESATASQRTSVEQASEPAVDDDAMDAWGEMDDDGDNFFDATTNKAGTPAPATATFDDGGEPDFAGWLAAQSKPKAPRPLPKGLSKPANGSSLNVRPTPLRSVSSGPGAPATKVVPVVVKKTSAAPVPTKKVDLRPKEAEADDDWGAWD</sequence>
<dbReference type="Proteomes" id="UP001172386">
    <property type="component" value="Unassembled WGS sequence"/>
</dbReference>